<dbReference type="GO" id="GO:0000324">
    <property type="term" value="C:fungal-type vacuole"/>
    <property type="evidence" value="ECO:0007669"/>
    <property type="project" value="TreeGrafter"/>
</dbReference>
<keyword evidence="8" id="KW-0808">Transferase</keyword>
<dbReference type="InterPro" id="IPR043138">
    <property type="entry name" value="GGT_lsub"/>
</dbReference>
<feature type="binding site" evidence="7">
    <location>
        <position position="455"/>
    </location>
    <ligand>
        <name>L-glutamate</name>
        <dbReference type="ChEBI" id="CHEBI:29985"/>
    </ligand>
</feature>
<reference evidence="9 10" key="1">
    <citation type="journal article" date="2023" name="Elife">
        <title>Identification of key yeast species and microbe-microbe interactions impacting larval growth of Drosophila in the wild.</title>
        <authorList>
            <person name="Mure A."/>
            <person name="Sugiura Y."/>
            <person name="Maeda R."/>
            <person name="Honda K."/>
            <person name="Sakurai N."/>
            <person name="Takahashi Y."/>
            <person name="Watada M."/>
            <person name="Katoh T."/>
            <person name="Gotoh A."/>
            <person name="Gotoh Y."/>
            <person name="Taniguchi I."/>
            <person name="Nakamura K."/>
            <person name="Hayashi T."/>
            <person name="Katayama T."/>
            <person name="Uemura T."/>
            <person name="Hattori Y."/>
        </authorList>
    </citation>
    <scope>NUCLEOTIDE SEQUENCE [LARGE SCALE GENOMIC DNA]</scope>
    <source>
        <strain evidence="9 10">SB-73</strain>
    </source>
</reference>
<evidence type="ECO:0000256" key="6">
    <source>
        <dbReference type="PIRSR" id="PIRSR600101-1"/>
    </source>
</evidence>
<keyword evidence="8" id="KW-0378">Hydrolase</keyword>
<keyword evidence="8" id="KW-0012">Acyltransferase</keyword>
<evidence type="ECO:0000256" key="1">
    <source>
        <dbReference type="ARBA" id="ARBA00001049"/>
    </source>
</evidence>
<dbReference type="InterPro" id="IPR043137">
    <property type="entry name" value="GGT_ssub_C"/>
</dbReference>
<dbReference type="PRINTS" id="PR01210">
    <property type="entry name" value="GGTRANSPTASE"/>
</dbReference>
<dbReference type="FunFam" id="3.60.20.40:FF:000001">
    <property type="entry name" value="Gamma-glutamyltranspeptidase 1"/>
    <property type="match status" value="1"/>
</dbReference>
<dbReference type="GO" id="GO:0005886">
    <property type="term" value="C:plasma membrane"/>
    <property type="evidence" value="ECO:0007669"/>
    <property type="project" value="TreeGrafter"/>
</dbReference>
<comment type="function">
    <text evidence="8">Cleaves the gamma-glutamyl peptide bond of glutathione and glutathione conjugates.</text>
</comment>
<comment type="pathway">
    <text evidence="3 8">Sulfur metabolism; glutathione metabolism.</text>
</comment>
<dbReference type="EMBL" id="BTGC01000008">
    <property type="protein sequence ID" value="GMM51880.1"/>
    <property type="molecule type" value="Genomic_DNA"/>
</dbReference>
<name>A0AAV5RK13_STABA</name>
<dbReference type="AlphaFoldDB" id="A0AAV5RK13"/>
<dbReference type="Gene3D" id="3.60.20.40">
    <property type="match status" value="1"/>
</dbReference>
<comment type="catalytic activity">
    <reaction evidence="1 8">
        <text>an S-substituted glutathione + H2O = an S-substituted L-cysteinylglycine + L-glutamate</text>
        <dbReference type="Rhea" id="RHEA:59468"/>
        <dbReference type="ChEBI" id="CHEBI:15377"/>
        <dbReference type="ChEBI" id="CHEBI:29985"/>
        <dbReference type="ChEBI" id="CHEBI:90779"/>
        <dbReference type="ChEBI" id="CHEBI:143103"/>
        <dbReference type="EC" id="3.4.19.13"/>
    </reaction>
</comment>
<dbReference type="PANTHER" id="PTHR11686">
    <property type="entry name" value="GAMMA GLUTAMYL TRANSPEPTIDASE"/>
    <property type="match status" value="1"/>
</dbReference>
<evidence type="ECO:0000313" key="10">
    <source>
        <dbReference type="Proteomes" id="UP001362899"/>
    </source>
</evidence>
<feature type="binding site" evidence="7">
    <location>
        <begin position="483"/>
        <end position="484"/>
    </location>
    <ligand>
        <name>L-glutamate</name>
        <dbReference type="ChEBI" id="CHEBI:29985"/>
    </ligand>
</feature>
<evidence type="ECO:0000256" key="2">
    <source>
        <dbReference type="ARBA" id="ARBA00001089"/>
    </source>
</evidence>
<dbReference type="Proteomes" id="UP001362899">
    <property type="component" value="Unassembled WGS sequence"/>
</dbReference>
<sequence length="601" mass="66355">MYADSMDNIPQWLPQWARKRSSVITKKVLCTLTVIVLLTITLVHQTCFKNGSSYAWQGNYRPDKWIDKVGSHGAVVSDVDICSQMGLNVLKQGGNAADAAVQVCLCIGSLEPQAAGIGGGGFINLRFPNGSSLIIDAREVSPKASNKHMFDKDPVLSRIGGLASGVPGELAGLWKLWELGGSLPWKELVDPVADLNENGFPRSDSLKRTTSLFMAQVTSWNSSNFEVLKDICDWDWLLNPDNSNIIRRPNFAATLRDIANEGKDVFYRGRIARKLVDITRKTGGVLTEEDFHDYEVVIREPLVTKFQNLTLSTAPAPASGPALVLGLNVIDRILESRDDNDPIMIQRVVETMKWMAAARSELGDPAFIDNDRIEQIVTEEWAKKVISHINDSHTLDSWRDYHPSYEMNSPHGTTHFSIVDSDGFAISMTSTVNLWFGNFVCDPQTGIIMNSEMDDFSVPNTNNTFQLAPSVYNFIEPGKRPLSSTVPSILTNEEGDVQMVIGAAGGSLILSSVYLTIVRILGFDLPILDAVSFPRYHHQLIPETLFVEPGMHTSVVEGAEDRGHHVETRIAGSALNAIHKENGLWHAVGDFYRKRGMGAAY</sequence>
<protein>
    <recommendedName>
        <fullName evidence="8">Glutathione hydrolase</fullName>
        <ecNumber evidence="8">2.3.2.2</ecNumber>
        <ecNumber evidence="8">3.4.19.13</ecNumber>
    </recommendedName>
    <alternativeName>
        <fullName evidence="8">Gamma-glutamyltransferase</fullName>
    </alternativeName>
    <alternativeName>
        <fullName evidence="8">Gamma-glutamyltranspeptidase</fullName>
    </alternativeName>
</protein>
<dbReference type="NCBIfam" id="TIGR00066">
    <property type="entry name" value="g_glut_trans"/>
    <property type="match status" value="1"/>
</dbReference>
<evidence type="ECO:0000256" key="5">
    <source>
        <dbReference type="ARBA" id="ARBA00047417"/>
    </source>
</evidence>
<comment type="caution">
    <text evidence="9">The sequence shown here is derived from an EMBL/GenBank/DDBJ whole genome shotgun (WGS) entry which is preliminary data.</text>
</comment>
<feature type="binding site" evidence="7">
    <location>
        <position position="506"/>
    </location>
    <ligand>
        <name>L-glutamate</name>
        <dbReference type="ChEBI" id="CHEBI:29985"/>
    </ligand>
</feature>
<dbReference type="SUPFAM" id="SSF56235">
    <property type="entry name" value="N-terminal nucleophile aminohydrolases (Ntn hydrolases)"/>
    <property type="match status" value="1"/>
</dbReference>
<dbReference type="GO" id="GO:0006751">
    <property type="term" value="P:glutathione catabolic process"/>
    <property type="evidence" value="ECO:0007669"/>
    <property type="project" value="UniProtKB-UniRule"/>
</dbReference>
<organism evidence="9 10">
    <name type="scientific">Starmerella bacillaris</name>
    <name type="common">Yeast</name>
    <name type="synonym">Candida zemplinina</name>
    <dbReference type="NCBI Taxonomy" id="1247836"/>
    <lineage>
        <taxon>Eukaryota</taxon>
        <taxon>Fungi</taxon>
        <taxon>Dikarya</taxon>
        <taxon>Ascomycota</taxon>
        <taxon>Saccharomycotina</taxon>
        <taxon>Dipodascomycetes</taxon>
        <taxon>Dipodascales</taxon>
        <taxon>Trichomonascaceae</taxon>
        <taxon>Starmerella</taxon>
    </lineage>
</organism>
<evidence type="ECO:0000256" key="4">
    <source>
        <dbReference type="ARBA" id="ARBA00009381"/>
    </source>
</evidence>
<feature type="binding site" evidence="7">
    <location>
        <begin position="431"/>
        <end position="433"/>
    </location>
    <ligand>
        <name>L-glutamate</name>
        <dbReference type="ChEBI" id="CHEBI:29985"/>
    </ligand>
</feature>
<dbReference type="Gene3D" id="1.10.246.130">
    <property type="match status" value="1"/>
</dbReference>
<dbReference type="Pfam" id="PF01019">
    <property type="entry name" value="G_glu_transpept"/>
    <property type="match status" value="1"/>
</dbReference>
<accession>A0AAV5RK13</accession>
<dbReference type="EC" id="3.4.19.13" evidence="8"/>
<proteinExistence type="inferred from homology"/>
<evidence type="ECO:0000256" key="8">
    <source>
        <dbReference type="RuleBase" id="RU368068"/>
    </source>
</evidence>
<feature type="binding site" evidence="7">
    <location>
        <position position="138"/>
    </location>
    <ligand>
        <name>L-glutamate</name>
        <dbReference type="ChEBI" id="CHEBI:29985"/>
    </ligand>
</feature>
<dbReference type="GO" id="GO:0103068">
    <property type="term" value="F:leukotriene C4 gamma-glutamyl transferase activity"/>
    <property type="evidence" value="ECO:0007669"/>
    <property type="project" value="UniProtKB-EC"/>
</dbReference>
<evidence type="ECO:0000256" key="3">
    <source>
        <dbReference type="ARBA" id="ARBA00005115"/>
    </source>
</evidence>
<evidence type="ECO:0000256" key="7">
    <source>
        <dbReference type="PIRSR" id="PIRSR600101-2"/>
    </source>
</evidence>
<dbReference type="InterPro" id="IPR029055">
    <property type="entry name" value="Ntn_hydrolases_N"/>
</dbReference>
<feature type="active site" description="Nucleophile" evidence="6">
    <location>
        <position position="413"/>
    </location>
</feature>
<evidence type="ECO:0000313" key="9">
    <source>
        <dbReference type="EMBL" id="GMM51880.1"/>
    </source>
</evidence>
<comment type="similarity">
    <text evidence="4">Belongs to the gamma-glutamyltransferase family.</text>
</comment>
<dbReference type="InterPro" id="IPR000101">
    <property type="entry name" value="GGT_peptidase"/>
</dbReference>
<gene>
    <name evidence="9" type="ORF">DASB73_028430</name>
</gene>
<dbReference type="PANTHER" id="PTHR11686:SF9">
    <property type="entry name" value="RE13973P"/>
    <property type="match status" value="1"/>
</dbReference>
<comment type="catalytic activity">
    <reaction evidence="2 8">
        <text>glutathione + H2O = L-cysteinylglycine + L-glutamate</text>
        <dbReference type="Rhea" id="RHEA:28807"/>
        <dbReference type="ChEBI" id="CHEBI:15377"/>
        <dbReference type="ChEBI" id="CHEBI:29985"/>
        <dbReference type="ChEBI" id="CHEBI:57925"/>
        <dbReference type="ChEBI" id="CHEBI:61694"/>
        <dbReference type="EC" id="3.4.19.13"/>
    </reaction>
</comment>
<comment type="catalytic activity">
    <reaction evidence="5 8">
        <text>an N-terminal (5-L-glutamyl)-[peptide] + an alpha-amino acid = 5-L-glutamyl amino acid + an N-terminal L-alpha-aminoacyl-[peptide]</text>
        <dbReference type="Rhea" id="RHEA:23904"/>
        <dbReference type="Rhea" id="RHEA-COMP:9780"/>
        <dbReference type="Rhea" id="RHEA-COMP:9795"/>
        <dbReference type="ChEBI" id="CHEBI:77644"/>
        <dbReference type="ChEBI" id="CHEBI:78597"/>
        <dbReference type="ChEBI" id="CHEBI:78599"/>
        <dbReference type="ChEBI" id="CHEBI:78608"/>
        <dbReference type="EC" id="2.3.2.2"/>
    </reaction>
</comment>
<keyword evidence="10" id="KW-1185">Reference proteome</keyword>
<dbReference type="GO" id="GO:0036374">
    <property type="term" value="F:glutathione hydrolase activity"/>
    <property type="evidence" value="ECO:0007669"/>
    <property type="project" value="UniProtKB-UniRule"/>
</dbReference>
<dbReference type="EC" id="2.3.2.2" evidence="8"/>